<dbReference type="GeneID" id="94842856"/>
<name>A0A1J4JQF1_9EUKA</name>
<dbReference type="RefSeq" id="XP_068354527.1">
    <property type="nucleotide sequence ID" value="XM_068508152.1"/>
</dbReference>
<proteinExistence type="predicted"/>
<dbReference type="EMBL" id="MLAK01000914">
    <property type="protein sequence ID" value="OHT01391.1"/>
    <property type="molecule type" value="Genomic_DNA"/>
</dbReference>
<dbReference type="VEuPathDB" id="TrichDB:TRFO_31824"/>
<comment type="caution">
    <text evidence="1">The sequence shown here is derived from an EMBL/GenBank/DDBJ whole genome shotgun (WGS) entry which is preliminary data.</text>
</comment>
<organism evidence="1 2">
    <name type="scientific">Tritrichomonas foetus</name>
    <dbReference type="NCBI Taxonomy" id="1144522"/>
    <lineage>
        <taxon>Eukaryota</taxon>
        <taxon>Metamonada</taxon>
        <taxon>Parabasalia</taxon>
        <taxon>Tritrichomonadida</taxon>
        <taxon>Tritrichomonadidae</taxon>
        <taxon>Tritrichomonas</taxon>
    </lineage>
</organism>
<gene>
    <name evidence="1" type="ORF">TRFO_31824</name>
</gene>
<evidence type="ECO:0000313" key="2">
    <source>
        <dbReference type="Proteomes" id="UP000179807"/>
    </source>
</evidence>
<accession>A0A1J4JQF1</accession>
<dbReference type="Proteomes" id="UP000179807">
    <property type="component" value="Unassembled WGS sequence"/>
</dbReference>
<protein>
    <submittedName>
        <fullName evidence="1">Uncharacterized protein</fullName>
    </submittedName>
</protein>
<keyword evidence="2" id="KW-1185">Reference proteome</keyword>
<evidence type="ECO:0000313" key="1">
    <source>
        <dbReference type="EMBL" id="OHT01391.1"/>
    </source>
</evidence>
<dbReference type="AlphaFoldDB" id="A0A1J4JQF1"/>
<sequence length="291" mass="32733">MEDIKSVETDYNSFCSIDDDVSNGKMSAENGEKAISNINFLKFDMIQMRRFRNANWISDEFVVNVLNAWLSNQNQVLREIQSNLVFTPNLTKKQFSSLVQNISNPSEMKDLIVNNLIYQIATKSSQSEYVNPLKSGLISCKTSDDGTYKNKSLMSLFDNNSSTSFISQPRKDAFIIISLPSFLRLQLFEYSLTAPIYNDDRKFQGSISSWSVLGSNDLNSFSDVLSTVTNNNDLSKSGAQKTFKVDKIKDGCYYQHFKIVQTSLNHVGNLSIPLAGLDLSGKVLIVNENNE</sequence>
<reference evidence="1" key="1">
    <citation type="submission" date="2016-10" db="EMBL/GenBank/DDBJ databases">
        <authorList>
            <person name="Benchimol M."/>
            <person name="Almeida L.G."/>
            <person name="Vasconcelos A.T."/>
            <person name="Perreira-Neves A."/>
            <person name="Rosa I.A."/>
            <person name="Tasca T."/>
            <person name="Bogo M.R."/>
            <person name="de Souza W."/>
        </authorList>
    </citation>
    <scope>NUCLEOTIDE SEQUENCE [LARGE SCALE GENOMIC DNA]</scope>
    <source>
        <strain evidence="1">K</strain>
    </source>
</reference>